<evidence type="ECO:0000313" key="3">
    <source>
        <dbReference type="Proteomes" id="UP001055439"/>
    </source>
</evidence>
<dbReference type="AlphaFoldDB" id="A0A9E7GEH5"/>
<evidence type="ECO:0000256" key="1">
    <source>
        <dbReference type="SAM" id="MobiDB-lite"/>
    </source>
</evidence>
<gene>
    <name evidence="2" type="ORF">MUK42_27058</name>
</gene>
<protein>
    <submittedName>
        <fullName evidence="2">Uncharacterized protein</fullName>
    </submittedName>
</protein>
<keyword evidence="3" id="KW-1185">Reference proteome</keyword>
<feature type="compositionally biased region" description="Polar residues" evidence="1">
    <location>
        <begin position="38"/>
        <end position="52"/>
    </location>
</feature>
<feature type="region of interest" description="Disordered" evidence="1">
    <location>
        <begin position="1"/>
        <end position="63"/>
    </location>
</feature>
<organism evidence="2 3">
    <name type="scientific">Musa troglodytarum</name>
    <name type="common">fe'i banana</name>
    <dbReference type="NCBI Taxonomy" id="320322"/>
    <lineage>
        <taxon>Eukaryota</taxon>
        <taxon>Viridiplantae</taxon>
        <taxon>Streptophyta</taxon>
        <taxon>Embryophyta</taxon>
        <taxon>Tracheophyta</taxon>
        <taxon>Spermatophyta</taxon>
        <taxon>Magnoliopsida</taxon>
        <taxon>Liliopsida</taxon>
        <taxon>Zingiberales</taxon>
        <taxon>Musaceae</taxon>
        <taxon>Musa</taxon>
    </lineage>
</organism>
<sequence length="74" mass="8547">MNYSKQRCQSASKLQDLNSGEDTPPAYNESMHQRKDCTSQNPWGQRTATKKQNASEKRRNQTNPILSVNIFFKL</sequence>
<reference evidence="2" key="1">
    <citation type="submission" date="2022-05" db="EMBL/GenBank/DDBJ databases">
        <title>The Musa troglodytarum L. genome provides insights into the mechanism of non-climacteric behaviour and enrichment of carotenoids.</title>
        <authorList>
            <person name="Wang J."/>
        </authorList>
    </citation>
    <scope>NUCLEOTIDE SEQUENCE</scope>
    <source>
        <tissue evidence="2">Leaf</tissue>
    </source>
</reference>
<feature type="compositionally biased region" description="Polar residues" evidence="1">
    <location>
        <begin position="1"/>
        <end position="21"/>
    </location>
</feature>
<accession>A0A9E7GEH5</accession>
<dbReference type="EMBL" id="CP097508">
    <property type="protein sequence ID" value="URE11057.1"/>
    <property type="molecule type" value="Genomic_DNA"/>
</dbReference>
<proteinExistence type="predicted"/>
<evidence type="ECO:0000313" key="2">
    <source>
        <dbReference type="EMBL" id="URE11057.1"/>
    </source>
</evidence>
<dbReference type="Proteomes" id="UP001055439">
    <property type="component" value="Chromosome 6"/>
</dbReference>
<name>A0A9E7GEH5_9LILI</name>